<evidence type="ECO:0000256" key="2">
    <source>
        <dbReference type="ARBA" id="ARBA00022679"/>
    </source>
</evidence>
<keyword evidence="5" id="KW-0067">ATP-binding</keyword>
<organism evidence="7 8">
    <name type="scientific">Acanthaster planci</name>
    <name type="common">Crown-of-thorns starfish</name>
    <dbReference type="NCBI Taxonomy" id="133434"/>
    <lineage>
        <taxon>Eukaryota</taxon>
        <taxon>Metazoa</taxon>
        <taxon>Echinodermata</taxon>
        <taxon>Eleutherozoa</taxon>
        <taxon>Asterozoa</taxon>
        <taxon>Asteroidea</taxon>
        <taxon>Valvatacea</taxon>
        <taxon>Valvatida</taxon>
        <taxon>Acanthasteridae</taxon>
        <taxon>Acanthaster</taxon>
    </lineage>
</organism>
<evidence type="ECO:0000259" key="6">
    <source>
        <dbReference type="Pfam" id="PF01636"/>
    </source>
</evidence>
<dbReference type="PANTHER" id="PTHR34273:SF2">
    <property type="entry name" value="METHYLTHIORIBOSE KINASE"/>
    <property type="match status" value="1"/>
</dbReference>
<comment type="similarity">
    <text evidence="1">Belongs to the methylthioribose kinase family.</text>
</comment>
<evidence type="ECO:0000256" key="3">
    <source>
        <dbReference type="ARBA" id="ARBA00022741"/>
    </source>
</evidence>
<proteinExistence type="inferred from homology"/>
<dbReference type="RefSeq" id="XP_022104379.1">
    <property type="nucleotide sequence ID" value="XM_022248687.1"/>
</dbReference>
<protein>
    <submittedName>
        <fullName evidence="8">Uncharacterized protein LOC110984359</fullName>
    </submittedName>
</protein>
<keyword evidence="4" id="KW-0418">Kinase</keyword>
<dbReference type="OMA" id="VYSEPFT"/>
<keyword evidence="7" id="KW-1185">Reference proteome</keyword>
<dbReference type="OrthoDB" id="2461at2759"/>
<sequence>MMINLVEPQKEEQVEYDWEQFSKTPGLKDFGPNSGVKALDGGTINYIYRITSDKNPDRTVIVKHGDSHVKEFPVFALPKLRTRVEFWVMKKMAELVPGSVPIAYLYHPTHNYIVMEDLGGYAILRDKLNNADLDLSILKQLAVFIGKLHRATHKATINPAEHQEMVTFCEPSNMQGLGTRHVFIDPVERMGDGKYVKEVKDFLQDPILGRNWEKLKSMCLTKHDCLVHGDFHTSSVMVKDSTVKIFDLEFAHMGPAGNDFGHMLANIFKVYLDHKLYPLSEGSTYYVRLGKAICELVDAYFKEAREYLNDEDYATTVSETAGFVGARMIRRVWGLQELGEEPTQPATREELLRIAYRLISEFEKIQTLQQLKEYLINGKE</sequence>
<keyword evidence="3" id="KW-0547">Nucleotide-binding</keyword>
<evidence type="ECO:0000313" key="8">
    <source>
        <dbReference type="RefSeq" id="XP_022104379.1"/>
    </source>
</evidence>
<evidence type="ECO:0000256" key="5">
    <source>
        <dbReference type="ARBA" id="ARBA00022840"/>
    </source>
</evidence>
<keyword evidence="2" id="KW-0808">Transferase</keyword>
<feature type="domain" description="Aminoglycoside phosphotransferase" evidence="6">
    <location>
        <begin position="36"/>
        <end position="267"/>
    </location>
</feature>
<dbReference type="Gene3D" id="3.90.1200.10">
    <property type="match status" value="1"/>
</dbReference>
<reference evidence="8" key="1">
    <citation type="submission" date="2025-08" db="UniProtKB">
        <authorList>
            <consortium name="RefSeq"/>
        </authorList>
    </citation>
    <scope>IDENTIFICATION</scope>
</reference>
<dbReference type="Pfam" id="PF01636">
    <property type="entry name" value="APH"/>
    <property type="match status" value="1"/>
</dbReference>
<name>A0A8B7ZFI2_ACAPL</name>
<dbReference type="InterPro" id="IPR002575">
    <property type="entry name" value="Aminoglycoside_PTrfase"/>
</dbReference>
<dbReference type="Gene3D" id="3.30.200.20">
    <property type="entry name" value="Phosphorylase Kinase, domain 1"/>
    <property type="match status" value="1"/>
</dbReference>
<evidence type="ECO:0000256" key="4">
    <source>
        <dbReference type="ARBA" id="ARBA00022777"/>
    </source>
</evidence>
<dbReference type="Proteomes" id="UP000694845">
    <property type="component" value="Unplaced"/>
</dbReference>
<dbReference type="InterPro" id="IPR011009">
    <property type="entry name" value="Kinase-like_dom_sf"/>
</dbReference>
<accession>A0A8B7ZFI2</accession>
<dbReference type="GeneID" id="110984359"/>
<dbReference type="PANTHER" id="PTHR34273">
    <property type="entry name" value="METHYLTHIORIBOSE KINASE"/>
    <property type="match status" value="1"/>
</dbReference>
<dbReference type="KEGG" id="aplc:110984359"/>
<dbReference type="AlphaFoldDB" id="A0A8B7ZFI2"/>
<evidence type="ECO:0000256" key="1">
    <source>
        <dbReference type="ARBA" id="ARBA00010165"/>
    </source>
</evidence>
<gene>
    <name evidence="8" type="primary">LOC110984359</name>
</gene>
<dbReference type="SUPFAM" id="SSF56112">
    <property type="entry name" value="Protein kinase-like (PK-like)"/>
    <property type="match status" value="1"/>
</dbReference>
<evidence type="ECO:0000313" key="7">
    <source>
        <dbReference type="Proteomes" id="UP000694845"/>
    </source>
</evidence>
<dbReference type="GO" id="GO:0005524">
    <property type="term" value="F:ATP binding"/>
    <property type="evidence" value="ECO:0007669"/>
    <property type="project" value="UniProtKB-KW"/>
</dbReference>
<dbReference type="GO" id="GO:0016301">
    <property type="term" value="F:kinase activity"/>
    <property type="evidence" value="ECO:0007669"/>
    <property type="project" value="UniProtKB-KW"/>
</dbReference>